<accession>A0A7R8D0N9</accession>
<gene>
    <name evidence="2" type="ORF">LSAA_12399</name>
</gene>
<keyword evidence="3" id="KW-1185">Reference proteome</keyword>
<evidence type="ECO:0000313" key="2">
    <source>
        <dbReference type="EMBL" id="CAF2985797.1"/>
    </source>
</evidence>
<dbReference type="Proteomes" id="UP000675881">
    <property type="component" value="Chromosome 6"/>
</dbReference>
<dbReference type="AlphaFoldDB" id="A0A7R8D0N9"/>
<dbReference type="EMBL" id="HG994585">
    <property type="protein sequence ID" value="CAF2985797.1"/>
    <property type="molecule type" value="Genomic_DNA"/>
</dbReference>
<feature type="compositionally biased region" description="Basic and acidic residues" evidence="1">
    <location>
        <begin position="1"/>
        <end position="10"/>
    </location>
</feature>
<name>A0A7R8D0N9_LEPSM</name>
<sequence>MALAERREPPGKSPSCLNFERPPSITPSSRMYEVQNSNSDQEKDVGSRSIAFQVSVDTSKIPSLLPVKGQIVEWSKDDDKTVLQLFQAHSEKTDTTGRGKYVLGVEGGDTESVKS</sequence>
<reference evidence="2" key="1">
    <citation type="submission" date="2021-02" db="EMBL/GenBank/DDBJ databases">
        <authorList>
            <person name="Bekaert M."/>
        </authorList>
    </citation>
    <scope>NUCLEOTIDE SEQUENCE</scope>
    <source>
        <strain evidence="2">IoA-00</strain>
    </source>
</reference>
<protein>
    <submittedName>
        <fullName evidence="2">(salmon louse) hypothetical protein</fullName>
    </submittedName>
</protein>
<evidence type="ECO:0000313" key="3">
    <source>
        <dbReference type="Proteomes" id="UP000675881"/>
    </source>
</evidence>
<feature type="region of interest" description="Disordered" evidence="1">
    <location>
        <begin position="1"/>
        <end position="47"/>
    </location>
</feature>
<proteinExistence type="predicted"/>
<organism evidence="2 3">
    <name type="scientific">Lepeophtheirus salmonis</name>
    <name type="common">Salmon louse</name>
    <name type="synonym">Caligus salmonis</name>
    <dbReference type="NCBI Taxonomy" id="72036"/>
    <lineage>
        <taxon>Eukaryota</taxon>
        <taxon>Metazoa</taxon>
        <taxon>Ecdysozoa</taxon>
        <taxon>Arthropoda</taxon>
        <taxon>Crustacea</taxon>
        <taxon>Multicrustacea</taxon>
        <taxon>Hexanauplia</taxon>
        <taxon>Copepoda</taxon>
        <taxon>Siphonostomatoida</taxon>
        <taxon>Caligidae</taxon>
        <taxon>Lepeophtheirus</taxon>
    </lineage>
</organism>
<evidence type="ECO:0000256" key="1">
    <source>
        <dbReference type="SAM" id="MobiDB-lite"/>
    </source>
</evidence>
<feature type="compositionally biased region" description="Polar residues" evidence="1">
    <location>
        <begin position="26"/>
        <end position="39"/>
    </location>
</feature>